<name>A0ABU5T6E2_9MICC</name>
<protein>
    <submittedName>
        <fullName evidence="7">Creatininase family protein</fullName>
    </submittedName>
</protein>
<proteinExistence type="inferred from homology"/>
<evidence type="ECO:0000313" key="7">
    <source>
        <dbReference type="EMBL" id="MEA5455224.1"/>
    </source>
</evidence>
<dbReference type="RefSeq" id="WP_323279155.1">
    <property type="nucleotide sequence ID" value="NZ_JAYGGQ010000007.1"/>
</dbReference>
<evidence type="ECO:0000256" key="3">
    <source>
        <dbReference type="ARBA" id="ARBA00022801"/>
    </source>
</evidence>
<feature type="compositionally biased region" description="Basic and acidic residues" evidence="6">
    <location>
        <begin position="148"/>
        <end position="157"/>
    </location>
</feature>
<dbReference type="Pfam" id="PF02633">
    <property type="entry name" value="Creatininase"/>
    <property type="match status" value="1"/>
</dbReference>
<dbReference type="PANTHER" id="PTHR35005:SF1">
    <property type="entry name" value="2-AMINO-5-FORMYLAMINO-6-RIBOSYLAMINOPYRIMIDIN-4(3H)-ONE 5'-MONOPHOSPHATE DEFORMYLASE"/>
    <property type="match status" value="1"/>
</dbReference>
<dbReference type="InterPro" id="IPR003785">
    <property type="entry name" value="Creatininase/forma_Hydrolase"/>
</dbReference>
<comment type="caution">
    <text evidence="7">The sequence shown here is derived from an EMBL/GenBank/DDBJ whole genome shotgun (WGS) entry which is preliminary data.</text>
</comment>
<accession>A0ABU5T6E2</accession>
<evidence type="ECO:0000256" key="2">
    <source>
        <dbReference type="ARBA" id="ARBA00022723"/>
    </source>
</evidence>
<keyword evidence="4" id="KW-0862">Zinc</keyword>
<dbReference type="SUPFAM" id="SSF102215">
    <property type="entry name" value="Creatininase"/>
    <property type="match status" value="1"/>
</dbReference>
<gene>
    <name evidence="7" type="ORF">SPF06_10870</name>
</gene>
<evidence type="ECO:0000256" key="1">
    <source>
        <dbReference type="ARBA" id="ARBA00001947"/>
    </source>
</evidence>
<dbReference type="EMBL" id="JAYGGQ010000007">
    <property type="protein sequence ID" value="MEA5455224.1"/>
    <property type="molecule type" value="Genomic_DNA"/>
</dbReference>
<reference evidence="7 8" key="1">
    <citation type="submission" date="2023-12" db="EMBL/GenBank/DDBJ databases">
        <title>Sinomonas terricola sp. nov, isolated from litchi orchard soil in Guangdong, PR China.</title>
        <authorList>
            <person name="Jiaxin W."/>
            <person name="Yang Z."/>
            <person name="Honghui Z."/>
        </authorList>
    </citation>
    <scope>NUCLEOTIDE SEQUENCE [LARGE SCALE GENOMIC DNA]</scope>
    <source>
        <strain evidence="7 8">JGH33</strain>
    </source>
</reference>
<feature type="region of interest" description="Disordered" evidence="6">
    <location>
        <begin position="101"/>
        <end position="157"/>
    </location>
</feature>
<dbReference type="PANTHER" id="PTHR35005">
    <property type="entry name" value="3-DEHYDRO-SCYLLO-INOSOSE HYDROLASE"/>
    <property type="match status" value="1"/>
</dbReference>
<keyword evidence="2" id="KW-0479">Metal-binding</keyword>
<evidence type="ECO:0000313" key="8">
    <source>
        <dbReference type="Proteomes" id="UP001304769"/>
    </source>
</evidence>
<dbReference type="InterPro" id="IPR024087">
    <property type="entry name" value="Creatininase-like_sf"/>
</dbReference>
<evidence type="ECO:0000256" key="4">
    <source>
        <dbReference type="ARBA" id="ARBA00022833"/>
    </source>
</evidence>
<evidence type="ECO:0000256" key="5">
    <source>
        <dbReference type="ARBA" id="ARBA00024029"/>
    </source>
</evidence>
<dbReference type="Proteomes" id="UP001304769">
    <property type="component" value="Unassembled WGS sequence"/>
</dbReference>
<dbReference type="Gene3D" id="3.40.50.10310">
    <property type="entry name" value="Creatininase"/>
    <property type="match status" value="1"/>
</dbReference>
<comment type="cofactor">
    <cofactor evidence="1">
        <name>Zn(2+)</name>
        <dbReference type="ChEBI" id="CHEBI:29105"/>
    </cofactor>
</comment>
<keyword evidence="3" id="KW-0378">Hydrolase</keyword>
<organism evidence="7 8">
    <name type="scientific">Sinomonas terricola</name>
    <dbReference type="NCBI Taxonomy" id="3110330"/>
    <lineage>
        <taxon>Bacteria</taxon>
        <taxon>Bacillati</taxon>
        <taxon>Actinomycetota</taxon>
        <taxon>Actinomycetes</taxon>
        <taxon>Micrococcales</taxon>
        <taxon>Micrococcaceae</taxon>
        <taxon>Sinomonas</taxon>
    </lineage>
</organism>
<evidence type="ECO:0000256" key="6">
    <source>
        <dbReference type="SAM" id="MobiDB-lite"/>
    </source>
</evidence>
<comment type="similarity">
    <text evidence="5">Belongs to the creatininase superfamily.</text>
</comment>
<sequence length="157" mass="16971">MEDLDAFTHRERLASGNRLVTVPVGSVEQHGPHLPLTADVLLARAMSGRLAEAVGGLVAAPIVYGYKSQQRSGGPKGHIGNALANLERRVAHWTECAFRAVKRHTRSGSPESTQGGGSGHRNENPQNRHERHHRPYGVPPASAALHPADPRCRWAPP</sequence>
<keyword evidence="8" id="KW-1185">Reference proteome</keyword>